<sequence>MYMSSFPQELVDHSCARVCKAWLPASRYHLFAKVSLKAASVHGPASFPSACCSRLLSVVEESPEIASLIRELEIREGRCPPAFQNAFCSLLATCASLTYLRLHSWCFPSFTSLALLLSHCKSLKGLSLASTIVDDDHPLIQPRLRCVIEEAPDGCDVQSGANLEVLTLDFVTFGYLGSWLLSEPSTVDISCLRELRVAHFPDISIIERLLVSVGPSLEHLHLKPGGWNGRDLSLSLYSLIISRPYLLKPFDLSRNIQSPLTPPNPRGA</sequence>
<dbReference type="Gene3D" id="3.80.10.10">
    <property type="entry name" value="Ribonuclease Inhibitor"/>
    <property type="match status" value="1"/>
</dbReference>
<accession>A0A4Y7T1M6</accession>
<dbReference type="InterPro" id="IPR032675">
    <property type="entry name" value="LRR_dom_sf"/>
</dbReference>
<dbReference type="OrthoDB" id="3070253at2759"/>
<evidence type="ECO:0000313" key="1">
    <source>
        <dbReference type="EMBL" id="TEB28060.1"/>
    </source>
</evidence>
<dbReference type="STRING" id="71717.A0A4Y7T1M6"/>
<protein>
    <recommendedName>
        <fullName evidence="3">F-box domain-containing protein</fullName>
    </recommendedName>
</protein>
<evidence type="ECO:0008006" key="3">
    <source>
        <dbReference type="Google" id="ProtNLM"/>
    </source>
</evidence>
<organism evidence="1 2">
    <name type="scientific">Coprinellus micaceus</name>
    <name type="common">Glistening ink-cap mushroom</name>
    <name type="synonym">Coprinus micaceus</name>
    <dbReference type="NCBI Taxonomy" id="71717"/>
    <lineage>
        <taxon>Eukaryota</taxon>
        <taxon>Fungi</taxon>
        <taxon>Dikarya</taxon>
        <taxon>Basidiomycota</taxon>
        <taxon>Agaricomycotina</taxon>
        <taxon>Agaricomycetes</taxon>
        <taxon>Agaricomycetidae</taxon>
        <taxon>Agaricales</taxon>
        <taxon>Agaricineae</taxon>
        <taxon>Psathyrellaceae</taxon>
        <taxon>Coprinellus</taxon>
    </lineage>
</organism>
<dbReference type="EMBL" id="QPFP01000035">
    <property type="protein sequence ID" value="TEB28060.1"/>
    <property type="molecule type" value="Genomic_DNA"/>
</dbReference>
<dbReference type="SUPFAM" id="SSF52047">
    <property type="entry name" value="RNI-like"/>
    <property type="match status" value="1"/>
</dbReference>
<proteinExistence type="predicted"/>
<evidence type="ECO:0000313" key="2">
    <source>
        <dbReference type="Proteomes" id="UP000298030"/>
    </source>
</evidence>
<reference evidence="1 2" key="1">
    <citation type="journal article" date="2019" name="Nat. Ecol. Evol.">
        <title>Megaphylogeny resolves global patterns of mushroom evolution.</title>
        <authorList>
            <person name="Varga T."/>
            <person name="Krizsan K."/>
            <person name="Foldi C."/>
            <person name="Dima B."/>
            <person name="Sanchez-Garcia M."/>
            <person name="Sanchez-Ramirez S."/>
            <person name="Szollosi G.J."/>
            <person name="Szarkandi J.G."/>
            <person name="Papp V."/>
            <person name="Albert L."/>
            <person name="Andreopoulos W."/>
            <person name="Angelini C."/>
            <person name="Antonin V."/>
            <person name="Barry K.W."/>
            <person name="Bougher N.L."/>
            <person name="Buchanan P."/>
            <person name="Buyck B."/>
            <person name="Bense V."/>
            <person name="Catcheside P."/>
            <person name="Chovatia M."/>
            <person name="Cooper J."/>
            <person name="Damon W."/>
            <person name="Desjardin D."/>
            <person name="Finy P."/>
            <person name="Geml J."/>
            <person name="Haridas S."/>
            <person name="Hughes K."/>
            <person name="Justo A."/>
            <person name="Karasinski D."/>
            <person name="Kautmanova I."/>
            <person name="Kiss B."/>
            <person name="Kocsube S."/>
            <person name="Kotiranta H."/>
            <person name="LaButti K.M."/>
            <person name="Lechner B.E."/>
            <person name="Liimatainen K."/>
            <person name="Lipzen A."/>
            <person name="Lukacs Z."/>
            <person name="Mihaltcheva S."/>
            <person name="Morgado L.N."/>
            <person name="Niskanen T."/>
            <person name="Noordeloos M.E."/>
            <person name="Ohm R.A."/>
            <person name="Ortiz-Santana B."/>
            <person name="Ovrebo C."/>
            <person name="Racz N."/>
            <person name="Riley R."/>
            <person name="Savchenko A."/>
            <person name="Shiryaev A."/>
            <person name="Soop K."/>
            <person name="Spirin V."/>
            <person name="Szebenyi C."/>
            <person name="Tomsovsky M."/>
            <person name="Tulloss R.E."/>
            <person name="Uehling J."/>
            <person name="Grigoriev I.V."/>
            <person name="Vagvolgyi C."/>
            <person name="Papp T."/>
            <person name="Martin F.M."/>
            <person name="Miettinen O."/>
            <person name="Hibbett D.S."/>
            <person name="Nagy L.G."/>
        </authorList>
    </citation>
    <scope>NUCLEOTIDE SEQUENCE [LARGE SCALE GENOMIC DNA]</scope>
    <source>
        <strain evidence="1 2">FP101781</strain>
    </source>
</reference>
<dbReference type="AlphaFoldDB" id="A0A4Y7T1M6"/>
<name>A0A4Y7T1M6_COPMI</name>
<dbReference type="Proteomes" id="UP000298030">
    <property type="component" value="Unassembled WGS sequence"/>
</dbReference>
<comment type="caution">
    <text evidence="1">The sequence shown here is derived from an EMBL/GenBank/DDBJ whole genome shotgun (WGS) entry which is preliminary data.</text>
</comment>
<keyword evidence="2" id="KW-1185">Reference proteome</keyword>
<gene>
    <name evidence="1" type="ORF">FA13DRAFT_1735951</name>
</gene>